<dbReference type="EMBL" id="JBDFQZ010000014">
    <property type="protein sequence ID" value="KAK9665508.1"/>
    <property type="molecule type" value="Genomic_DNA"/>
</dbReference>
<sequence length="175" mass="19338">MTSTFELSAKLNFLVTPSWSSSKLSFWVQTWLTQPESNIHSSLEDTSFTSVTANTSPSSVRKQPLLPSPTTKLVSPLFSLFPYFLGQNRLICPRSPHLKHFTSLFLEVFLDRDLSCFDSSSLLNDRPLSSRATATVPVLSLRTPALSFFLASKDSNAACACSIVMVSFPHKIVST</sequence>
<proteinExistence type="predicted"/>
<protein>
    <submittedName>
        <fullName evidence="1">Uncharacterized protein</fullName>
    </submittedName>
</protein>
<reference evidence="1" key="1">
    <citation type="submission" date="2024-03" db="EMBL/GenBank/DDBJ databases">
        <title>WGS assembly of Saponaria officinalis var. Norfolk2.</title>
        <authorList>
            <person name="Jenkins J."/>
            <person name="Shu S."/>
            <person name="Grimwood J."/>
            <person name="Barry K."/>
            <person name="Goodstein D."/>
            <person name="Schmutz J."/>
            <person name="Leebens-Mack J."/>
            <person name="Osbourn A."/>
        </authorList>
    </citation>
    <scope>NUCLEOTIDE SEQUENCE [LARGE SCALE GENOMIC DNA]</scope>
    <source>
        <strain evidence="1">JIC</strain>
    </source>
</reference>
<gene>
    <name evidence="1" type="ORF">RND81_14G116400</name>
</gene>
<organism evidence="1 2">
    <name type="scientific">Saponaria officinalis</name>
    <name type="common">Common soapwort</name>
    <name type="synonym">Lychnis saponaria</name>
    <dbReference type="NCBI Taxonomy" id="3572"/>
    <lineage>
        <taxon>Eukaryota</taxon>
        <taxon>Viridiplantae</taxon>
        <taxon>Streptophyta</taxon>
        <taxon>Embryophyta</taxon>
        <taxon>Tracheophyta</taxon>
        <taxon>Spermatophyta</taxon>
        <taxon>Magnoliopsida</taxon>
        <taxon>eudicotyledons</taxon>
        <taxon>Gunneridae</taxon>
        <taxon>Pentapetalae</taxon>
        <taxon>Caryophyllales</taxon>
        <taxon>Caryophyllaceae</taxon>
        <taxon>Caryophylleae</taxon>
        <taxon>Saponaria</taxon>
    </lineage>
</organism>
<dbReference type="AlphaFoldDB" id="A0AAW1GKN7"/>
<name>A0AAW1GKN7_SAPOF</name>
<comment type="caution">
    <text evidence="1">The sequence shown here is derived from an EMBL/GenBank/DDBJ whole genome shotgun (WGS) entry which is preliminary data.</text>
</comment>
<evidence type="ECO:0000313" key="2">
    <source>
        <dbReference type="Proteomes" id="UP001443914"/>
    </source>
</evidence>
<accession>A0AAW1GKN7</accession>
<keyword evidence="2" id="KW-1185">Reference proteome</keyword>
<evidence type="ECO:0000313" key="1">
    <source>
        <dbReference type="EMBL" id="KAK9665508.1"/>
    </source>
</evidence>
<dbReference type="Proteomes" id="UP001443914">
    <property type="component" value="Unassembled WGS sequence"/>
</dbReference>